<evidence type="ECO:0000256" key="2">
    <source>
        <dbReference type="ARBA" id="ARBA00022679"/>
    </source>
</evidence>
<evidence type="ECO:0000313" key="8">
    <source>
        <dbReference type="Proteomes" id="UP000593567"/>
    </source>
</evidence>
<comment type="caution">
    <text evidence="7">The sequence shown here is derived from an EMBL/GenBank/DDBJ whole genome shotgun (WGS) entry which is preliminary data.</text>
</comment>
<dbReference type="GO" id="GO:0004674">
    <property type="term" value="F:protein serine/threonine kinase activity"/>
    <property type="evidence" value="ECO:0007669"/>
    <property type="project" value="UniProtKB-KW"/>
</dbReference>
<dbReference type="Pfam" id="PF00069">
    <property type="entry name" value="Pkinase"/>
    <property type="match status" value="1"/>
</dbReference>
<dbReference type="Gene3D" id="1.10.510.10">
    <property type="entry name" value="Transferase(Phosphotransferase) domain 1"/>
    <property type="match status" value="1"/>
</dbReference>
<protein>
    <recommendedName>
        <fullName evidence="6">Protein kinase domain-containing protein</fullName>
    </recommendedName>
</protein>
<dbReference type="InterPro" id="IPR017892">
    <property type="entry name" value="Pkinase_C"/>
</dbReference>
<proteinExistence type="predicted"/>
<keyword evidence="3" id="KW-0547">Nucleotide-binding</keyword>
<dbReference type="Pfam" id="PF00433">
    <property type="entry name" value="Pkinase_C"/>
    <property type="match status" value="1"/>
</dbReference>
<evidence type="ECO:0000256" key="1">
    <source>
        <dbReference type="ARBA" id="ARBA00022527"/>
    </source>
</evidence>
<keyword evidence="4" id="KW-0418">Kinase</keyword>
<evidence type="ECO:0000313" key="7">
    <source>
        <dbReference type="EMBL" id="KAF6035949.1"/>
    </source>
</evidence>
<dbReference type="EMBL" id="VXIV02000803">
    <property type="protein sequence ID" value="KAF6035949.1"/>
    <property type="molecule type" value="Genomic_DNA"/>
</dbReference>
<dbReference type="PROSITE" id="PS50011">
    <property type="entry name" value="PROTEIN_KINASE_DOM"/>
    <property type="match status" value="1"/>
</dbReference>
<evidence type="ECO:0000256" key="5">
    <source>
        <dbReference type="ARBA" id="ARBA00022840"/>
    </source>
</evidence>
<dbReference type="OrthoDB" id="63267at2759"/>
<dbReference type="SMART" id="SM00220">
    <property type="entry name" value="S_TKc"/>
    <property type="match status" value="1"/>
</dbReference>
<evidence type="ECO:0000256" key="4">
    <source>
        <dbReference type="ARBA" id="ARBA00022777"/>
    </source>
</evidence>
<keyword evidence="2" id="KW-0808">Transferase</keyword>
<accession>A0A7J7KBC9</accession>
<gene>
    <name evidence="7" type="ORF">EB796_005740</name>
</gene>
<dbReference type="AlphaFoldDB" id="A0A7J7KBC9"/>
<reference evidence="7" key="1">
    <citation type="submission" date="2020-06" db="EMBL/GenBank/DDBJ databases">
        <title>Draft genome of Bugula neritina, a colonial animal packing powerful symbionts and potential medicines.</title>
        <authorList>
            <person name="Rayko M."/>
        </authorList>
    </citation>
    <scope>NUCLEOTIDE SEQUENCE [LARGE SCALE GENOMIC DNA]</scope>
    <source>
        <strain evidence="7">Kwan_BN1</strain>
    </source>
</reference>
<evidence type="ECO:0000259" key="6">
    <source>
        <dbReference type="PROSITE" id="PS50011"/>
    </source>
</evidence>
<keyword evidence="8" id="KW-1185">Reference proteome</keyword>
<sequence>MEIAVFVPAAGIEFLAPEVLTETSYTRAVDWWGLGVLIFEMLVGESPFPGEDEEEVFDSIVNEEVRYPRFLSTESIAIMRRLLRKNPDKRLGSHERDAEDIKRQAFFKRSSMDVSNFDEEFTSEQPILTPPKEPRPYRHRIRNSLRDLSTAATGTEQYTIETDEHRCSSVAAVKLCDWLNICKLCCYWSNEHL</sequence>
<organism evidence="7 8">
    <name type="scientific">Bugula neritina</name>
    <name type="common">Brown bryozoan</name>
    <name type="synonym">Sertularia neritina</name>
    <dbReference type="NCBI Taxonomy" id="10212"/>
    <lineage>
        <taxon>Eukaryota</taxon>
        <taxon>Metazoa</taxon>
        <taxon>Spiralia</taxon>
        <taxon>Lophotrochozoa</taxon>
        <taxon>Bryozoa</taxon>
        <taxon>Gymnolaemata</taxon>
        <taxon>Cheilostomatida</taxon>
        <taxon>Flustrina</taxon>
        <taxon>Buguloidea</taxon>
        <taxon>Bugulidae</taxon>
        <taxon>Bugula</taxon>
    </lineage>
</organism>
<name>A0A7J7KBC9_BUGNE</name>
<keyword evidence="5" id="KW-0067">ATP-binding</keyword>
<dbReference type="InterPro" id="IPR000719">
    <property type="entry name" value="Prot_kinase_dom"/>
</dbReference>
<dbReference type="GO" id="GO:0005524">
    <property type="term" value="F:ATP binding"/>
    <property type="evidence" value="ECO:0007669"/>
    <property type="project" value="UniProtKB-KW"/>
</dbReference>
<dbReference type="PANTHER" id="PTHR24351">
    <property type="entry name" value="RIBOSOMAL PROTEIN S6 KINASE"/>
    <property type="match status" value="1"/>
</dbReference>
<dbReference type="InterPro" id="IPR011009">
    <property type="entry name" value="Kinase-like_dom_sf"/>
</dbReference>
<dbReference type="SUPFAM" id="SSF56112">
    <property type="entry name" value="Protein kinase-like (PK-like)"/>
    <property type="match status" value="1"/>
</dbReference>
<feature type="domain" description="Protein kinase" evidence="6">
    <location>
        <begin position="1"/>
        <end position="107"/>
    </location>
</feature>
<keyword evidence="1" id="KW-0723">Serine/threonine-protein kinase</keyword>
<dbReference type="Proteomes" id="UP000593567">
    <property type="component" value="Unassembled WGS sequence"/>
</dbReference>
<evidence type="ECO:0000256" key="3">
    <source>
        <dbReference type="ARBA" id="ARBA00022741"/>
    </source>
</evidence>